<evidence type="ECO:0000256" key="3">
    <source>
        <dbReference type="ARBA" id="ARBA00022833"/>
    </source>
</evidence>
<evidence type="ECO:0000256" key="2">
    <source>
        <dbReference type="ARBA" id="ARBA00022771"/>
    </source>
</evidence>
<dbReference type="PROSITE" id="PS50966">
    <property type="entry name" value="ZF_SWIM"/>
    <property type="match status" value="1"/>
</dbReference>
<keyword evidence="3" id="KW-0862">Zinc</keyword>
<dbReference type="Pfam" id="PF26130">
    <property type="entry name" value="PB1-like"/>
    <property type="match status" value="1"/>
</dbReference>
<feature type="region of interest" description="Disordered" evidence="5">
    <location>
        <begin position="557"/>
        <end position="594"/>
    </location>
</feature>
<keyword evidence="2 4" id="KW-0863">Zinc-finger</keyword>
<dbReference type="InterPro" id="IPR006564">
    <property type="entry name" value="Znf_PMZ"/>
</dbReference>
<gene>
    <name evidence="7" type="ORF">MTR67_003448</name>
</gene>
<evidence type="ECO:0000259" key="6">
    <source>
        <dbReference type="PROSITE" id="PS50966"/>
    </source>
</evidence>
<reference evidence="7" key="1">
    <citation type="submission" date="2023-08" db="EMBL/GenBank/DDBJ databases">
        <title>A de novo genome assembly of Solanum verrucosum Schlechtendal, a Mexican diploid species geographically isolated from the other diploid A-genome species in potato relatives.</title>
        <authorList>
            <person name="Hosaka K."/>
        </authorList>
    </citation>
    <scope>NUCLEOTIDE SEQUENCE</scope>
    <source>
        <tissue evidence="7">Young leaves</tissue>
    </source>
</reference>
<evidence type="ECO:0000256" key="4">
    <source>
        <dbReference type="PROSITE-ProRule" id="PRU00325"/>
    </source>
</evidence>
<dbReference type="InterPro" id="IPR058594">
    <property type="entry name" value="PB1-like_dom_pln"/>
</dbReference>
<dbReference type="Proteomes" id="UP001234989">
    <property type="component" value="Chromosome 1"/>
</dbReference>
<dbReference type="GO" id="GO:0008270">
    <property type="term" value="F:zinc ion binding"/>
    <property type="evidence" value="ECO:0007669"/>
    <property type="project" value="UniProtKB-KW"/>
</dbReference>
<feature type="region of interest" description="Disordered" evidence="5">
    <location>
        <begin position="119"/>
        <end position="164"/>
    </location>
</feature>
<dbReference type="Pfam" id="PF04434">
    <property type="entry name" value="SWIM"/>
    <property type="match status" value="1"/>
</dbReference>
<organism evidence="7 8">
    <name type="scientific">Solanum verrucosum</name>
    <dbReference type="NCBI Taxonomy" id="315347"/>
    <lineage>
        <taxon>Eukaryota</taxon>
        <taxon>Viridiplantae</taxon>
        <taxon>Streptophyta</taxon>
        <taxon>Embryophyta</taxon>
        <taxon>Tracheophyta</taxon>
        <taxon>Spermatophyta</taxon>
        <taxon>Magnoliopsida</taxon>
        <taxon>eudicotyledons</taxon>
        <taxon>Gunneridae</taxon>
        <taxon>Pentapetalae</taxon>
        <taxon>asterids</taxon>
        <taxon>lamiids</taxon>
        <taxon>Solanales</taxon>
        <taxon>Solanaceae</taxon>
        <taxon>Solanoideae</taxon>
        <taxon>Solaneae</taxon>
        <taxon>Solanum</taxon>
    </lineage>
</organism>
<dbReference type="EMBL" id="CP133612">
    <property type="protein sequence ID" value="WMV10063.1"/>
    <property type="molecule type" value="Genomic_DNA"/>
</dbReference>
<proteinExistence type="predicted"/>
<protein>
    <recommendedName>
        <fullName evidence="6">SWIM-type domain-containing protein</fullName>
    </recommendedName>
</protein>
<keyword evidence="8" id="KW-1185">Reference proteome</keyword>
<name>A0AAF0PS64_SOLVR</name>
<dbReference type="InterPro" id="IPR007527">
    <property type="entry name" value="Znf_SWIM"/>
</dbReference>
<evidence type="ECO:0000256" key="5">
    <source>
        <dbReference type="SAM" id="MobiDB-lite"/>
    </source>
</evidence>
<evidence type="ECO:0000313" key="8">
    <source>
        <dbReference type="Proteomes" id="UP001234989"/>
    </source>
</evidence>
<dbReference type="PANTHER" id="PTHR31973:SF197">
    <property type="entry name" value="SWIM-TYPE DOMAIN-CONTAINING PROTEIN"/>
    <property type="match status" value="1"/>
</dbReference>
<evidence type="ECO:0000256" key="1">
    <source>
        <dbReference type="ARBA" id="ARBA00022723"/>
    </source>
</evidence>
<sequence>MGHIIAVFHHGGSFYKGRYVSKLDNIIFSIDKDHFSLTEMKSYAKDAGYDEIEAFYIEDPTIHRFVKLESDNQLYNCVKELWSGSYFNLYLEHVIVEERGATTSTVLGTFSGEKNIQELGDSSKASHPEDEGDGNDNEEENSDSLAFEEEDLDGVPDEDDSEVDEELRAFRKNLRQEKRNEAATSKKRIKKSFKNQEVEIGEAGIDKGFEDIFKNKAAKYIGRLGGNEEFIGSSDEPSEDSDEVLDVLAQPGVDLPSRRKSKKLRYDNSCSISFFELGMIFESAVEFRKAIADYGVRQKVQLKIKPNEPHRVRGLDSAVDGLLPNVERRMCARHIWANWQKTWRGEARRKAFWRCSKASFEVKLSDQFAYLGQLGDNICESLLKYNKEYWCRAFFSERTKCDVVENNMCETFNSWIVGPRHKSVISMLEDIRHKMMDRHGDMIKFVDTWISDISPMARLTLEINKEIGRKLKVNWNHDTGFEILEGEYRHIVNMANKTCSCRLWQLKGIPCQHLVCALYHIGQEPENYVEHWYRKDTFLRAYKYFLQPISNMKMWPETNNPQIEPPEVKPMPGRPGRCRRKDKDEPRKKKWGKASKNGVKMTCSKCHQVGHNKRTCKSVPGRSSERVISSGTTLKDASQTNVDLGFKPPGLKWKGKEAMTGNQLQQMQQQKKIQIKSKWVP</sequence>
<dbReference type="SMART" id="SM00575">
    <property type="entry name" value="ZnF_PMZ"/>
    <property type="match status" value="1"/>
</dbReference>
<keyword evidence="1" id="KW-0479">Metal-binding</keyword>
<feature type="compositionally biased region" description="Acidic residues" evidence="5">
    <location>
        <begin position="130"/>
        <end position="164"/>
    </location>
</feature>
<accession>A0AAF0PS64</accession>
<feature type="domain" description="SWIM-type" evidence="6">
    <location>
        <begin position="488"/>
        <end position="522"/>
    </location>
</feature>
<evidence type="ECO:0000313" key="7">
    <source>
        <dbReference type="EMBL" id="WMV10063.1"/>
    </source>
</evidence>
<dbReference type="PANTHER" id="PTHR31973">
    <property type="entry name" value="POLYPROTEIN, PUTATIVE-RELATED"/>
    <property type="match status" value="1"/>
</dbReference>
<dbReference type="AlphaFoldDB" id="A0AAF0PS64"/>